<feature type="transmembrane region" description="Helical" evidence="1">
    <location>
        <begin position="217"/>
        <end position="236"/>
    </location>
</feature>
<keyword evidence="1" id="KW-0812">Transmembrane</keyword>
<sequence length="301" mass="32766">MQKVNRKTEAKLVIATMFVVVCWAYSPIGIHLGLASYSPGQLALLRFIIASIFMGIVAIYQGVQVPKVKDIPLLFVLGFFAVALHHIALNFGQRGVSAGAASVLAQSTPIFTVIISRCVLKERINLWRWCCVFCGMIGALIVVIGDKGIGNISLNGLLILVAACSWSVYFILQKRYSQSYSTLTMVCYTVWTGTVVLLVFSPGLLDSMQASNFQVNFAVVILGIFPSALAYVAWAYVLSHTEVSKISIVLYLIPPTSMVIASFVLGELPSVLVVLGGGIVILSVLAMSLERVFRHNVFVKR</sequence>
<keyword evidence="1" id="KW-1133">Transmembrane helix</keyword>
<dbReference type="Pfam" id="PF00892">
    <property type="entry name" value="EamA"/>
    <property type="match status" value="2"/>
</dbReference>
<dbReference type="SUPFAM" id="SSF103481">
    <property type="entry name" value="Multidrug resistance efflux transporter EmrE"/>
    <property type="match status" value="2"/>
</dbReference>
<feature type="transmembrane region" description="Helical" evidence="1">
    <location>
        <begin position="126"/>
        <end position="145"/>
    </location>
</feature>
<dbReference type="STRING" id="1122206.SAMN02745753_03204"/>
<feature type="transmembrane region" description="Helical" evidence="1">
    <location>
        <begin position="151"/>
        <end position="171"/>
    </location>
</feature>
<feature type="transmembrane region" description="Helical" evidence="1">
    <location>
        <begin position="12"/>
        <end position="34"/>
    </location>
</feature>
<feature type="domain" description="EamA" evidence="2">
    <location>
        <begin position="13"/>
        <end position="143"/>
    </location>
</feature>
<dbReference type="InterPro" id="IPR000620">
    <property type="entry name" value="EamA_dom"/>
</dbReference>
<evidence type="ECO:0000313" key="4">
    <source>
        <dbReference type="Proteomes" id="UP000184517"/>
    </source>
</evidence>
<organism evidence="3 4">
    <name type="scientific">Marinomonas polaris DSM 16579</name>
    <dbReference type="NCBI Taxonomy" id="1122206"/>
    <lineage>
        <taxon>Bacteria</taxon>
        <taxon>Pseudomonadati</taxon>
        <taxon>Pseudomonadota</taxon>
        <taxon>Gammaproteobacteria</taxon>
        <taxon>Oceanospirillales</taxon>
        <taxon>Oceanospirillaceae</taxon>
        <taxon>Marinomonas</taxon>
    </lineage>
</organism>
<gene>
    <name evidence="3" type="ORF">SAMN02745753_03204</name>
</gene>
<feature type="transmembrane region" description="Helical" evidence="1">
    <location>
        <begin position="71"/>
        <end position="89"/>
    </location>
</feature>
<dbReference type="AlphaFoldDB" id="A0A1M5GSU8"/>
<evidence type="ECO:0000256" key="1">
    <source>
        <dbReference type="SAM" id="Phobius"/>
    </source>
</evidence>
<feature type="transmembrane region" description="Helical" evidence="1">
    <location>
        <begin position="248"/>
        <end position="265"/>
    </location>
</feature>
<reference evidence="4" key="1">
    <citation type="submission" date="2016-11" db="EMBL/GenBank/DDBJ databases">
        <authorList>
            <person name="Varghese N."/>
            <person name="Submissions S."/>
        </authorList>
    </citation>
    <scope>NUCLEOTIDE SEQUENCE [LARGE SCALE GENOMIC DNA]</scope>
    <source>
        <strain evidence="4">DSM 16579</strain>
    </source>
</reference>
<feature type="transmembrane region" description="Helical" evidence="1">
    <location>
        <begin position="271"/>
        <end position="293"/>
    </location>
</feature>
<evidence type="ECO:0000313" key="3">
    <source>
        <dbReference type="EMBL" id="SHG06870.1"/>
    </source>
</evidence>
<keyword evidence="1" id="KW-0472">Membrane</keyword>
<dbReference type="PANTHER" id="PTHR12715:SF4">
    <property type="entry name" value="EAMA DOMAIN-CONTAINING PROTEIN"/>
    <property type="match status" value="1"/>
</dbReference>
<dbReference type="InterPro" id="IPR052756">
    <property type="entry name" value="Alkyne_AA_exporter"/>
</dbReference>
<proteinExistence type="predicted"/>
<dbReference type="Proteomes" id="UP000184517">
    <property type="component" value="Unassembled WGS sequence"/>
</dbReference>
<dbReference type="PANTHER" id="PTHR12715">
    <property type="entry name" value="TRANSPORTER, DRUG/METABOLITE EXPORTER FAMILY"/>
    <property type="match status" value="1"/>
</dbReference>
<feature type="transmembrane region" description="Helical" evidence="1">
    <location>
        <begin position="183"/>
        <end position="205"/>
    </location>
</feature>
<dbReference type="GO" id="GO:0016020">
    <property type="term" value="C:membrane"/>
    <property type="evidence" value="ECO:0007669"/>
    <property type="project" value="InterPro"/>
</dbReference>
<feature type="transmembrane region" description="Helical" evidence="1">
    <location>
        <begin position="95"/>
        <end position="114"/>
    </location>
</feature>
<name>A0A1M5GSU8_9GAMM</name>
<protein>
    <submittedName>
        <fullName evidence="3">Permease of the drug/metabolite transporter (DMT) superfamily</fullName>
    </submittedName>
</protein>
<feature type="transmembrane region" description="Helical" evidence="1">
    <location>
        <begin position="40"/>
        <end position="59"/>
    </location>
</feature>
<dbReference type="OrthoDB" id="9809509at2"/>
<keyword evidence="4" id="KW-1185">Reference proteome</keyword>
<dbReference type="InterPro" id="IPR037185">
    <property type="entry name" value="EmrE-like"/>
</dbReference>
<feature type="domain" description="EamA" evidence="2">
    <location>
        <begin position="157"/>
        <end position="288"/>
    </location>
</feature>
<accession>A0A1M5GSU8</accession>
<dbReference type="EMBL" id="FQVF01000015">
    <property type="protein sequence ID" value="SHG06870.1"/>
    <property type="molecule type" value="Genomic_DNA"/>
</dbReference>
<evidence type="ECO:0000259" key="2">
    <source>
        <dbReference type="Pfam" id="PF00892"/>
    </source>
</evidence>
<dbReference type="RefSeq" id="WP_072840679.1">
    <property type="nucleotide sequence ID" value="NZ_FQVF01000015.1"/>
</dbReference>